<accession>X1R0X5</accession>
<organism evidence="1">
    <name type="scientific">marine sediment metagenome</name>
    <dbReference type="NCBI Taxonomy" id="412755"/>
    <lineage>
        <taxon>unclassified sequences</taxon>
        <taxon>metagenomes</taxon>
        <taxon>ecological metagenomes</taxon>
    </lineage>
</organism>
<reference evidence="1" key="1">
    <citation type="journal article" date="2014" name="Front. Microbiol.">
        <title>High frequency of phylogenetically diverse reductive dehalogenase-homologous genes in deep subseafloor sedimentary metagenomes.</title>
        <authorList>
            <person name="Kawai M."/>
            <person name="Futagami T."/>
            <person name="Toyoda A."/>
            <person name="Takaki Y."/>
            <person name="Nishi S."/>
            <person name="Hori S."/>
            <person name="Arai W."/>
            <person name="Tsubouchi T."/>
            <person name="Morono Y."/>
            <person name="Uchiyama I."/>
            <person name="Ito T."/>
            <person name="Fujiyama A."/>
            <person name="Inagaki F."/>
            <person name="Takami H."/>
        </authorList>
    </citation>
    <scope>NUCLEOTIDE SEQUENCE</scope>
    <source>
        <strain evidence="1">Expedition CK06-06</strain>
    </source>
</reference>
<feature type="non-terminal residue" evidence="1">
    <location>
        <position position="86"/>
    </location>
</feature>
<dbReference type="AlphaFoldDB" id="X1R0X5"/>
<comment type="caution">
    <text evidence="1">The sequence shown here is derived from an EMBL/GenBank/DDBJ whole genome shotgun (WGS) entry which is preliminary data.</text>
</comment>
<evidence type="ECO:0000313" key="1">
    <source>
        <dbReference type="EMBL" id="GAI56755.1"/>
    </source>
</evidence>
<proteinExistence type="predicted"/>
<dbReference type="EMBL" id="BARV01034079">
    <property type="protein sequence ID" value="GAI56755.1"/>
    <property type="molecule type" value="Genomic_DNA"/>
</dbReference>
<gene>
    <name evidence="1" type="ORF">S06H3_53447</name>
</gene>
<dbReference type="GO" id="GO:0003677">
    <property type="term" value="F:DNA binding"/>
    <property type="evidence" value="ECO:0007669"/>
    <property type="project" value="InterPro"/>
</dbReference>
<name>X1R0X5_9ZZZZ</name>
<dbReference type="Pfam" id="PF03837">
    <property type="entry name" value="RecT"/>
    <property type="match status" value="1"/>
</dbReference>
<dbReference type="InterPro" id="IPR018330">
    <property type="entry name" value="RecT_fam"/>
</dbReference>
<protein>
    <submittedName>
        <fullName evidence="1">Uncharacterized protein</fullName>
    </submittedName>
</protein>
<sequence length="86" mass="9583">MKQNEKQTTAIVQFKGAPITITFDDITKFICPLANPKEVAVFLRTCQSLQLNPFANEIYLIKYSLSDKAAQVIAIDSYLKAAEAND</sequence>
<dbReference type="GO" id="GO:0006259">
    <property type="term" value="P:DNA metabolic process"/>
    <property type="evidence" value="ECO:0007669"/>
    <property type="project" value="InterPro"/>
</dbReference>